<evidence type="ECO:0000259" key="8">
    <source>
        <dbReference type="Pfam" id="PF07715"/>
    </source>
</evidence>
<dbReference type="PATRIC" id="fig|1229276.3.peg.2194"/>
<comment type="caution">
    <text evidence="9">The sequence shown here is derived from an EMBL/GenBank/DDBJ whole genome shotgun (WGS) entry which is preliminary data.</text>
</comment>
<reference evidence="10" key="1">
    <citation type="submission" date="2014-04" db="EMBL/GenBank/DDBJ databases">
        <title>Whole-Genome optical mapping and complete genome sequence of Sphingobacterium deserti sp. nov., a new spaces isolated from desert in the west of China.</title>
        <authorList>
            <person name="Teng C."/>
            <person name="Zhou Z."/>
            <person name="Li X."/>
            <person name="Chen M."/>
            <person name="Lin M."/>
            <person name="Wang L."/>
            <person name="Su S."/>
            <person name="Zhang C."/>
            <person name="Zhang W."/>
        </authorList>
    </citation>
    <scope>NUCLEOTIDE SEQUENCE [LARGE SCALE GENOMIC DNA]</scope>
    <source>
        <strain evidence="10">ACCC05744</strain>
    </source>
</reference>
<dbReference type="Gene3D" id="2.40.170.20">
    <property type="entry name" value="TonB-dependent receptor, beta-barrel domain"/>
    <property type="match status" value="1"/>
</dbReference>
<dbReference type="SUPFAM" id="SSF49464">
    <property type="entry name" value="Carboxypeptidase regulatory domain-like"/>
    <property type="match status" value="1"/>
</dbReference>
<reference evidence="9 10" key="2">
    <citation type="journal article" date="2015" name="PLoS ONE">
        <title>Whole-Genome Optical Mapping and Finished Genome Sequence of Sphingobacterium deserti sp. nov., a New Species Isolated from the Western Desert of China.</title>
        <authorList>
            <person name="Teng C."/>
            <person name="Zhou Z."/>
            <person name="Molnar I."/>
            <person name="Li X."/>
            <person name="Tang R."/>
            <person name="Chen M."/>
            <person name="Wang L."/>
            <person name="Su S."/>
            <person name="Zhang W."/>
            <person name="Lin M."/>
        </authorList>
    </citation>
    <scope>NUCLEOTIDE SEQUENCE [LARGE SCALE GENOMIC DNA]</scope>
    <source>
        <strain evidence="10">ACCC05744</strain>
    </source>
</reference>
<dbReference type="PROSITE" id="PS52016">
    <property type="entry name" value="TONB_DEPENDENT_REC_3"/>
    <property type="match status" value="1"/>
</dbReference>
<dbReference type="InterPro" id="IPR037066">
    <property type="entry name" value="Plug_dom_sf"/>
</dbReference>
<dbReference type="Gene3D" id="2.60.40.1120">
    <property type="entry name" value="Carboxypeptidase-like, regulatory domain"/>
    <property type="match status" value="1"/>
</dbReference>
<dbReference type="InterPro" id="IPR039426">
    <property type="entry name" value="TonB-dep_rcpt-like"/>
</dbReference>
<dbReference type="InterPro" id="IPR023996">
    <property type="entry name" value="TonB-dep_OMP_SusC/RagA"/>
</dbReference>
<dbReference type="Pfam" id="PF13715">
    <property type="entry name" value="CarbopepD_reg_2"/>
    <property type="match status" value="1"/>
</dbReference>
<comment type="subcellular location">
    <subcellularLocation>
        <location evidence="1 7">Cell outer membrane</location>
        <topology evidence="1 7">Multi-pass membrane protein</topology>
    </subcellularLocation>
</comment>
<keyword evidence="2 7" id="KW-0813">Transport</keyword>
<proteinExistence type="inferred from homology"/>
<keyword evidence="10" id="KW-1185">Reference proteome</keyword>
<dbReference type="NCBIfam" id="TIGR04057">
    <property type="entry name" value="SusC_RagA_signa"/>
    <property type="match status" value="1"/>
</dbReference>
<dbReference type="STRING" id="1229276.DI53_2130"/>
<keyword evidence="9" id="KW-0675">Receptor</keyword>
<evidence type="ECO:0000256" key="7">
    <source>
        <dbReference type="PROSITE-ProRule" id="PRU01360"/>
    </source>
</evidence>
<evidence type="ECO:0000256" key="4">
    <source>
        <dbReference type="ARBA" id="ARBA00022692"/>
    </source>
</evidence>
<dbReference type="EMBL" id="JJMU01000031">
    <property type="protein sequence ID" value="KGE14113.1"/>
    <property type="molecule type" value="Genomic_DNA"/>
</dbReference>
<comment type="similarity">
    <text evidence="7">Belongs to the TonB-dependent receptor family.</text>
</comment>
<name>A0A0B8T442_9SPHI</name>
<dbReference type="Gene3D" id="2.170.130.10">
    <property type="entry name" value="TonB-dependent receptor, plug domain"/>
    <property type="match status" value="1"/>
</dbReference>
<evidence type="ECO:0000256" key="3">
    <source>
        <dbReference type="ARBA" id="ARBA00022452"/>
    </source>
</evidence>
<sequence>MNFLTNNLHMKQKLLSFIFVLTCLIGVSFAQNRQVSGKVTSATDGSPISGVSVAVVGTSVATQTDELGNYSIAVSTSTSALLVSYIGYNSQRIIVGTQNEINVQLMSNEEALQEVVVTAYGTQTKESIAGSISTLKSEDLQQVQTANVVQSLAGKVGGVQIRSTTGQPGAAATVRFRGLGSISSSNDPLYVVDGVPYNGDIAAISSQDIEEMSFLKDAAANALYGSRGANGVIIITTKKGRNNNRVDISVESRAGINSRATKDYDYIADPSEYYELRWQRLRLGELSNGAADVDARTTASNTLFNDLRYNIFDVANNQIVDPTTGKINPGATRLYHDNWNDYLFENSVRHEHSLNMRYGNDKISSYLSGSYLKDNGYVVNSGFDRIAARANLEFRPYDFAKIGGNVNFASTKARDPQSGKGSGTYSNLFSWTRSIAPIYPVFARGQNGEILRNTEGRELYDWGRGETINPDGSVATRPYITNMNPYASTLLDVQTNNNSNISFRTYASFDFLKHFNFTYNLGYDFIAGNRLRYGNSEGGDDSQYGGMITNALTHESTLTNQQLLTYDNKFGEHNINLLIGHETSDYLNKMIAGTKSVIVIPNENFLSNASKFSSLNGYNDIYKVEGYLSKLTYSYSNRYYLNASFRRDGSSVFHPDHRWGNFYGLGGAWIASNEDFLKSMDAISNLKLKVSYGEQGNDNLFYPTYVTMDHRSHFGFARNYYPYMDQFEITADADGNPSIKQVYHGTEDLKWEVSRNFNTGFELGLFDNRLNVDFEFFIRKVSDMLFNFPQAPSSGIPAVSRNIGDMQNKGVELSIDGDVVRTDNWNLNLWANATHYKNRITRLPQPFVNAGIFRFAEGESAYTYYLREFATVDRNTGLGSWYVGDTDPITGKSTGEKTTTDTHSAATQFLSDKTAHPDLYGGFGLNLRYKKLSFNAGFAYQIGGYVYDNVYQGFFIEDTGMGNSGANFHKDAYQTWSPENPDASLPIMANQGLNQYNTSDLFLVSANYLSLENFGLSYDFSGQTFDRIGIKNARVSVLGNNLFMISKRQGLDPRMMQLGGDINNGLSLNSYSLLRSISLGLSINF</sequence>
<evidence type="ECO:0000313" key="9">
    <source>
        <dbReference type="EMBL" id="KGE14113.1"/>
    </source>
</evidence>
<keyword evidence="6 7" id="KW-0998">Cell outer membrane</keyword>
<dbReference type="InterPro" id="IPR012910">
    <property type="entry name" value="Plug_dom"/>
</dbReference>
<dbReference type="eggNOG" id="COG4206">
    <property type="taxonomic scope" value="Bacteria"/>
</dbReference>
<dbReference type="Proteomes" id="UP000031802">
    <property type="component" value="Unassembled WGS sequence"/>
</dbReference>
<dbReference type="InterPro" id="IPR023997">
    <property type="entry name" value="TonB-dep_OMP_SusC/RagA_CS"/>
</dbReference>
<dbReference type="SUPFAM" id="SSF56935">
    <property type="entry name" value="Porins"/>
    <property type="match status" value="1"/>
</dbReference>
<dbReference type="InterPro" id="IPR036942">
    <property type="entry name" value="Beta-barrel_TonB_sf"/>
</dbReference>
<evidence type="ECO:0000256" key="2">
    <source>
        <dbReference type="ARBA" id="ARBA00022448"/>
    </source>
</evidence>
<keyword evidence="3 7" id="KW-1134">Transmembrane beta strand</keyword>
<dbReference type="GO" id="GO:0009279">
    <property type="term" value="C:cell outer membrane"/>
    <property type="evidence" value="ECO:0007669"/>
    <property type="project" value="UniProtKB-SubCell"/>
</dbReference>
<keyword evidence="4 7" id="KW-0812">Transmembrane</keyword>
<keyword evidence="5 7" id="KW-0472">Membrane</keyword>
<organism evidence="9 10">
    <name type="scientific">Sphingobacterium deserti</name>
    <dbReference type="NCBI Taxonomy" id="1229276"/>
    <lineage>
        <taxon>Bacteria</taxon>
        <taxon>Pseudomonadati</taxon>
        <taxon>Bacteroidota</taxon>
        <taxon>Sphingobacteriia</taxon>
        <taxon>Sphingobacteriales</taxon>
        <taxon>Sphingobacteriaceae</taxon>
        <taxon>Sphingobacterium</taxon>
    </lineage>
</organism>
<accession>A0A0B8T442</accession>
<evidence type="ECO:0000313" key="10">
    <source>
        <dbReference type="Proteomes" id="UP000031802"/>
    </source>
</evidence>
<evidence type="ECO:0000256" key="1">
    <source>
        <dbReference type="ARBA" id="ARBA00004571"/>
    </source>
</evidence>
<evidence type="ECO:0000256" key="6">
    <source>
        <dbReference type="ARBA" id="ARBA00023237"/>
    </source>
</evidence>
<dbReference type="InterPro" id="IPR008969">
    <property type="entry name" value="CarboxyPept-like_regulatory"/>
</dbReference>
<dbReference type="Pfam" id="PF07715">
    <property type="entry name" value="Plug"/>
    <property type="match status" value="1"/>
</dbReference>
<dbReference type="NCBIfam" id="TIGR04056">
    <property type="entry name" value="OMP_RagA_SusC"/>
    <property type="match status" value="1"/>
</dbReference>
<feature type="domain" description="TonB-dependent receptor plug" evidence="8">
    <location>
        <begin position="125"/>
        <end position="232"/>
    </location>
</feature>
<evidence type="ECO:0000256" key="5">
    <source>
        <dbReference type="ARBA" id="ARBA00023136"/>
    </source>
</evidence>
<dbReference type="AlphaFoldDB" id="A0A0B8T442"/>
<gene>
    <name evidence="9" type="ORF">DI53_2130</name>
</gene>
<protein>
    <submittedName>
        <fullName evidence="9">TonB-dependent receptor plug</fullName>
    </submittedName>
</protein>